<feature type="region of interest" description="Disordered" evidence="1">
    <location>
        <begin position="126"/>
        <end position="196"/>
    </location>
</feature>
<feature type="compositionally biased region" description="Polar residues" evidence="1">
    <location>
        <begin position="550"/>
        <end position="562"/>
    </location>
</feature>
<dbReference type="Proteomes" id="UP001159363">
    <property type="component" value="Chromosome 7"/>
</dbReference>
<organism evidence="2 3">
    <name type="scientific">Dryococelus australis</name>
    <dbReference type="NCBI Taxonomy" id="614101"/>
    <lineage>
        <taxon>Eukaryota</taxon>
        <taxon>Metazoa</taxon>
        <taxon>Ecdysozoa</taxon>
        <taxon>Arthropoda</taxon>
        <taxon>Hexapoda</taxon>
        <taxon>Insecta</taxon>
        <taxon>Pterygota</taxon>
        <taxon>Neoptera</taxon>
        <taxon>Polyneoptera</taxon>
        <taxon>Phasmatodea</taxon>
        <taxon>Verophasmatodea</taxon>
        <taxon>Anareolatae</taxon>
        <taxon>Phasmatidae</taxon>
        <taxon>Eurycanthinae</taxon>
        <taxon>Dryococelus</taxon>
    </lineage>
</organism>
<accession>A0ABQ9GXW7</accession>
<evidence type="ECO:0000256" key="1">
    <source>
        <dbReference type="SAM" id="MobiDB-lite"/>
    </source>
</evidence>
<reference evidence="2 3" key="1">
    <citation type="submission" date="2023-02" db="EMBL/GenBank/DDBJ databases">
        <title>LHISI_Scaffold_Assembly.</title>
        <authorList>
            <person name="Stuart O.P."/>
            <person name="Cleave R."/>
            <person name="Magrath M.J.L."/>
            <person name="Mikheyev A.S."/>
        </authorList>
    </citation>
    <scope>NUCLEOTIDE SEQUENCE [LARGE SCALE GENOMIC DNA]</scope>
    <source>
        <strain evidence="2">Daus_M_001</strain>
        <tissue evidence="2">Leg muscle</tissue>
    </source>
</reference>
<keyword evidence="3" id="KW-1185">Reference proteome</keyword>
<sequence>MYKYPEISLLRGEQLIPGSSSAQIKNSSLQFPGRITPGFSHVGIVPDDDAGRWNFARASPVSPTLKFWHCSILTSITLIGSQDLAGHFQTLCRAGCVAPTPANVCGDRSPKSDDVTRRKINIFKLPLPPTPRAAPVPTGHDSKPELPRNKLARNQLRHGGKDSDGPVGDVGAGAKEAGNSGNDVLGTTPEEVDGTAPFVDDRVTSEDVDGTIPIWNDGAALAGLDDVGIAAESMALVKQETSHSKKKSMARNHRMLALFRAPGGHGAACIAGRTKYNSLLPIHEYCTLHQPIPTAVVTAGTEMMRFTYARAPYQFFDFKGIQGHKYGVKVKVTHIQYDGWRRTASSPSAPSLGWCAFRRVTLFLRWSCQGNGRNLRWSLASPRGRLLTEFFTPNVISRDENAEPRLLSRKRYSPPPTFFISFSHPPSLFLSFPPPTHLSPHLSPSLFLLLSLTLLSPAHTNNDYLVNTQYGLCPTEMRELEHTTEGYSLHTLNFIQSKVAAEINIASDQLKGIGRLANSHYDCGTHPTQRRQTTLFRARPLTARRLEHSSVVSKPCGNTSAPLGQGHEAESSCTSRQPRRWSDAGSIGNRQVISFQRIMYGPKTLDNGVAKLKRRNERVGITGDPQENPQTSYIARHDSRMRKSKAWPGWRFNLVHLGRRRAG</sequence>
<proteinExistence type="predicted"/>
<dbReference type="EMBL" id="JARBHB010000008">
    <property type="protein sequence ID" value="KAJ8876847.1"/>
    <property type="molecule type" value="Genomic_DNA"/>
</dbReference>
<name>A0ABQ9GXW7_9NEOP</name>
<feature type="region of interest" description="Disordered" evidence="1">
    <location>
        <begin position="547"/>
        <end position="584"/>
    </location>
</feature>
<evidence type="ECO:0000313" key="3">
    <source>
        <dbReference type="Proteomes" id="UP001159363"/>
    </source>
</evidence>
<protein>
    <submittedName>
        <fullName evidence="2">Uncharacterized protein</fullName>
    </submittedName>
</protein>
<comment type="caution">
    <text evidence="2">The sequence shown here is derived from an EMBL/GenBank/DDBJ whole genome shotgun (WGS) entry which is preliminary data.</text>
</comment>
<gene>
    <name evidence="2" type="ORF">PR048_021294</name>
</gene>
<evidence type="ECO:0000313" key="2">
    <source>
        <dbReference type="EMBL" id="KAJ8876847.1"/>
    </source>
</evidence>